<proteinExistence type="predicted"/>
<feature type="compositionally biased region" description="Low complexity" evidence="1">
    <location>
        <begin position="478"/>
        <end position="489"/>
    </location>
</feature>
<dbReference type="AlphaFoldDB" id="A0A3R8NA34"/>
<dbReference type="OrthoDB" id="871774at2"/>
<keyword evidence="4" id="KW-1185">Reference proteome</keyword>
<keyword evidence="2" id="KW-0472">Membrane</keyword>
<feature type="region of interest" description="Disordered" evidence="1">
    <location>
        <begin position="462"/>
        <end position="604"/>
    </location>
</feature>
<feature type="compositionally biased region" description="Low complexity" evidence="1">
    <location>
        <begin position="527"/>
        <end position="561"/>
    </location>
</feature>
<dbReference type="Proteomes" id="UP000270261">
    <property type="component" value="Unassembled WGS sequence"/>
</dbReference>
<feature type="compositionally biased region" description="Low complexity" evidence="1">
    <location>
        <begin position="570"/>
        <end position="589"/>
    </location>
</feature>
<keyword evidence="3" id="KW-0436">Ligase</keyword>
<dbReference type="PANTHER" id="PTHR37422:SF13">
    <property type="entry name" value="LIPOPOLYSACCHARIDE BIOSYNTHESIS PROTEIN PA4999-RELATED"/>
    <property type="match status" value="1"/>
</dbReference>
<keyword evidence="2" id="KW-0812">Transmembrane</keyword>
<organism evidence="3 4">
    <name type="scientific">Lautropia dentalis</name>
    <dbReference type="NCBI Taxonomy" id="2490857"/>
    <lineage>
        <taxon>Bacteria</taxon>
        <taxon>Pseudomonadati</taxon>
        <taxon>Pseudomonadota</taxon>
        <taxon>Betaproteobacteria</taxon>
        <taxon>Burkholderiales</taxon>
        <taxon>Burkholderiaceae</taxon>
        <taxon>Lautropia</taxon>
    </lineage>
</organism>
<feature type="transmembrane region" description="Helical" evidence="2">
    <location>
        <begin position="94"/>
        <end position="112"/>
    </location>
</feature>
<feature type="transmembrane region" description="Helical" evidence="2">
    <location>
        <begin position="30"/>
        <end position="48"/>
    </location>
</feature>
<accession>A0A3R8NA34</accession>
<sequence length="604" mass="63224">MNQNKLLNYLLAAMIVWVPNQLHLPADLGVKGLNSINLLFLAILYFVHQRNKQLPLSDATPLKGVFIAYFCMLGWAFLAGQLSDPSMIMEDLTALKNSLFFLCLYFVFFHAVRDETTLRHMFYMVLFVAAVAGLEAIREGIDYGFGVYGETKRAAGPFGTNYKASNLAAVFYSMFMPVFAAVALYQKGRPLVRWGGISGVGILLLAIFCTYSRQAYLIVAAMLLLMTMKRNVVLGLLILLAVVNYESWVPEGVVTRLAMTEQVSEETGEEQLDESTESRFVLWEGAGRLLLSRPWGIGLNHFKREIGSEVPSLSGMDAHNFLVLITTEAGPFGGIMTLVLYGALSTLAWRLWKLAKTADQRTLAAGYAGATIAVMLGNLYGSRLLDGAVTGNYWILTALAARYWVMLKNGVLDETVVPGSEDAADSDAAVTGAAAGAAAAMGAGAGAAVGAGASMHAGTGTSTGAGAAASMHGGGAAGAAMGAGTPAGSRTSSRYPGGKAGPRTATRPSARDAHGRLLNPAGTMGNAESTAGVTGATGTTGQRGAAPGSRTGTHTGTAHAAPSPRQPDGTRAAPAGARPAAAKPAGKRTPPARDKDGRLIRPGE</sequence>
<gene>
    <name evidence="3" type="ORF">EHV23_10835</name>
</gene>
<comment type="caution">
    <text evidence="3">The sequence shown here is derived from an EMBL/GenBank/DDBJ whole genome shotgun (WGS) entry which is preliminary data.</text>
</comment>
<dbReference type="RefSeq" id="WP_125096085.1">
    <property type="nucleotide sequence ID" value="NZ_RRUE01000002.1"/>
</dbReference>
<evidence type="ECO:0000313" key="3">
    <source>
        <dbReference type="EMBL" id="RRN43885.1"/>
    </source>
</evidence>
<keyword evidence="2" id="KW-1133">Transmembrane helix</keyword>
<feature type="transmembrane region" description="Helical" evidence="2">
    <location>
        <begin position="167"/>
        <end position="185"/>
    </location>
</feature>
<protein>
    <submittedName>
        <fullName evidence="3">O-antigen ligase family protein</fullName>
    </submittedName>
</protein>
<dbReference type="EMBL" id="RRUE01000002">
    <property type="protein sequence ID" value="RRN43885.1"/>
    <property type="molecule type" value="Genomic_DNA"/>
</dbReference>
<name>A0A3R8NA34_9BURK</name>
<feature type="transmembrane region" description="Helical" evidence="2">
    <location>
        <begin position="60"/>
        <end position="82"/>
    </location>
</feature>
<reference evidence="3 4" key="1">
    <citation type="submission" date="2018-11" db="EMBL/GenBank/DDBJ databases">
        <title>Genome sequencing of Lautropia sp. KCOM 2505 (= ChDC F240).</title>
        <authorList>
            <person name="Kook J.-K."/>
            <person name="Park S.-N."/>
            <person name="Lim Y.K."/>
        </authorList>
    </citation>
    <scope>NUCLEOTIDE SEQUENCE [LARGE SCALE GENOMIC DNA]</scope>
    <source>
        <strain evidence="3 4">KCOM 2505</strain>
    </source>
</reference>
<feature type="transmembrane region" description="Helical" evidence="2">
    <location>
        <begin position="216"/>
        <end position="243"/>
    </location>
</feature>
<dbReference type="PANTHER" id="PTHR37422">
    <property type="entry name" value="TEICHURONIC ACID BIOSYNTHESIS PROTEIN TUAE"/>
    <property type="match status" value="1"/>
</dbReference>
<feature type="transmembrane region" description="Helical" evidence="2">
    <location>
        <begin position="7"/>
        <end position="24"/>
    </location>
</feature>
<dbReference type="GO" id="GO:0016020">
    <property type="term" value="C:membrane"/>
    <property type="evidence" value="ECO:0007669"/>
    <property type="project" value="UniProtKB-SubCell"/>
</dbReference>
<dbReference type="InterPro" id="IPR051533">
    <property type="entry name" value="WaaL-like"/>
</dbReference>
<feature type="compositionally biased region" description="Low complexity" evidence="1">
    <location>
        <begin position="462"/>
        <end position="471"/>
    </location>
</feature>
<feature type="compositionally biased region" description="Basic and acidic residues" evidence="1">
    <location>
        <begin position="591"/>
        <end position="604"/>
    </location>
</feature>
<feature type="transmembrane region" description="Helical" evidence="2">
    <location>
        <begin position="364"/>
        <end position="381"/>
    </location>
</feature>
<feature type="transmembrane region" description="Helical" evidence="2">
    <location>
        <begin position="332"/>
        <end position="352"/>
    </location>
</feature>
<evidence type="ECO:0000256" key="1">
    <source>
        <dbReference type="SAM" id="MobiDB-lite"/>
    </source>
</evidence>
<feature type="transmembrane region" description="Helical" evidence="2">
    <location>
        <begin position="191"/>
        <end position="209"/>
    </location>
</feature>
<dbReference type="GO" id="GO:0016874">
    <property type="term" value="F:ligase activity"/>
    <property type="evidence" value="ECO:0007669"/>
    <property type="project" value="UniProtKB-KW"/>
</dbReference>
<evidence type="ECO:0000313" key="4">
    <source>
        <dbReference type="Proteomes" id="UP000270261"/>
    </source>
</evidence>
<evidence type="ECO:0000256" key="2">
    <source>
        <dbReference type="SAM" id="Phobius"/>
    </source>
</evidence>